<accession>A0AAW0UF47</accession>
<evidence type="ECO:0000256" key="1">
    <source>
        <dbReference type="SAM" id="MobiDB-lite"/>
    </source>
</evidence>
<organism evidence="2 3">
    <name type="scientific">Scylla paramamosain</name>
    <name type="common">Mud crab</name>
    <dbReference type="NCBI Taxonomy" id="85552"/>
    <lineage>
        <taxon>Eukaryota</taxon>
        <taxon>Metazoa</taxon>
        <taxon>Ecdysozoa</taxon>
        <taxon>Arthropoda</taxon>
        <taxon>Crustacea</taxon>
        <taxon>Multicrustacea</taxon>
        <taxon>Malacostraca</taxon>
        <taxon>Eumalacostraca</taxon>
        <taxon>Eucarida</taxon>
        <taxon>Decapoda</taxon>
        <taxon>Pleocyemata</taxon>
        <taxon>Brachyura</taxon>
        <taxon>Eubrachyura</taxon>
        <taxon>Portunoidea</taxon>
        <taxon>Portunidae</taxon>
        <taxon>Portuninae</taxon>
        <taxon>Scylla</taxon>
    </lineage>
</organism>
<feature type="region of interest" description="Disordered" evidence="1">
    <location>
        <begin position="124"/>
        <end position="143"/>
    </location>
</feature>
<keyword evidence="3" id="KW-1185">Reference proteome</keyword>
<proteinExistence type="predicted"/>
<evidence type="ECO:0000313" key="3">
    <source>
        <dbReference type="Proteomes" id="UP001487740"/>
    </source>
</evidence>
<evidence type="ECO:0000313" key="2">
    <source>
        <dbReference type="EMBL" id="KAK8398199.1"/>
    </source>
</evidence>
<feature type="region of interest" description="Disordered" evidence="1">
    <location>
        <begin position="94"/>
        <end position="113"/>
    </location>
</feature>
<protein>
    <submittedName>
        <fullName evidence="2">Uncharacterized protein</fullName>
    </submittedName>
</protein>
<dbReference type="Proteomes" id="UP001487740">
    <property type="component" value="Unassembled WGS sequence"/>
</dbReference>
<dbReference type="EMBL" id="JARAKH010000012">
    <property type="protein sequence ID" value="KAK8398199.1"/>
    <property type="molecule type" value="Genomic_DNA"/>
</dbReference>
<gene>
    <name evidence="2" type="ORF">O3P69_003837</name>
</gene>
<name>A0AAW0UF47_SCYPA</name>
<feature type="compositionally biased region" description="Pro residues" evidence="1">
    <location>
        <begin position="129"/>
        <end position="143"/>
    </location>
</feature>
<reference evidence="2 3" key="1">
    <citation type="submission" date="2023-03" db="EMBL/GenBank/DDBJ databases">
        <title>High-quality genome of Scylla paramamosain provides insights in environmental adaptation.</title>
        <authorList>
            <person name="Zhang L."/>
        </authorList>
    </citation>
    <scope>NUCLEOTIDE SEQUENCE [LARGE SCALE GENOMIC DNA]</scope>
    <source>
        <strain evidence="2">LZ_2023a</strain>
        <tissue evidence="2">Muscle</tissue>
    </source>
</reference>
<sequence>MVWLLLALRVSPPSTIRKTGSESVLSGGGRHAAAVLCGRKAWHHTGTSLTPERRRPQWSLGVCRDYPNTHPPTFLRQCSFLTKPPHLFTTTTTTTTIDLQRHSSPPSPLTQSSDRILHPREEFHVHSCAPPPPPPSPSLSPPPPPCGEMCSVVLPARVHLSLML</sequence>
<comment type="caution">
    <text evidence="2">The sequence shown here is derived from an EMBL/GenBank/DDBJ whole genome shotgun (WGS) entry which is preliminary data.</text>
</comment>
<dbReference type="AlphaFoldDB" id="A0AAW0UF47"/>